<reference evidence="2 3" key="1">
    <citation type="journal article" date="2012" name="Genome Biol.">
        <title>Genome and low-iron response of an oceanic diatom adapted to chronic iron limitation.</title>
        <authorList>
            <person name="Lommer M."/>
            <person name="Specht M."/>
            <person name="Roy A.S."/>
            <person name="Kraemer L."/>
            <person name="Andreson R."/>
            <person name="Gutowska M.A."/>
            <person name="Wolf J."/>
            <person name="Bergner S.V."/>
            <person name="Schilhabel M.B."/>
            <person name="Klostermeier U.C."/>
            <person name="Beiko R.G."/>
            <person name="Rosenstiel P."/>
            <person name="Hippler M."/>
            <person name="Laroche J."/>
        </authorList>
    </citation>
    <scope>NUCLEOTIDE SEQUENCE [LARGE SCALE GENOMIC DNA]</scope>
    <source>
        <strain evidence="2 3">CCMP1005</strain>
    </source>
</reference>
<dbReference type="EMBL" id="AGNL01040955">
    <property type="protein sequence ID" value="EJK51824.1"/>
    <property type="molecule type" value="Genomic_DNA"/>
</dbReference>
<feature type="compositionally biased region" description="Basic and acidic residues" evidence="1">
    <location>
        <begin position="37"/>
        <end position="48"/>
    </location>
</feature>
<evidence type="ECO:0000313" key="3">
    <source>
        <dbReference type="Proteomes" id="UP000266841"/>
    </source>
</evidence>
<dbReference type="Proteomes" id="UP000266841">
    <property type="component" value="Unassembled WGS sequence"/>
</dbReference>
<name>K0RHR0_THAOC</name>
<gene>
    <name evidence="2" type="ORF">THAOC_28969</name>
</gene>
<feature type="region of interest" description="Disordered" evidence="1">
    <location>
        <begin position="1"/>
        <end position="87"/>
    </location>
</feature>
<dbReference type="AlphaFoldDB" id="K0RHR0"/>
<feature type="compositionally biased region" description="Polar residues" evidence="1">
    <location>
        <begin position="118"/>
        <end position="140"/>
    </location>
</feature>
<feature type="non-terminal residue" evidence="2">
    <location>
        <position position="1"/>
    </location>
</feature>
<evidence type="ECO:0000256" key="1">
    <source>
        <dbReference type="SAM" id="MobiDB-lite"/>
    </source>
</evidence>
<sequence length="140" mass="13681">LPGDPPRTEAAGPQAGADGTETDADGGASAMLDDLLSDVRDGDVHNEDGGDGGGGGGGPESVHRPATARPDGKAPANDASGGCSQGACAEVQDGGALLDRCGLCVEKTTGEPAEQVGTPPSSGQKRPQGLPESTFTESVQ</sequence>
<proteinExistence type="predicted"/>
<organism evidence="2 3">
    <name type="scientific">Thalassiosira oceanica</name>
    <name type="common">Marine diatom</name>
    <dbReference type="NCBI Taxonomy" id="159749"/>
    <lineage>
        <taxon>Eukaryota</taxon>
        <taxon>Sar</taxon>
        <taxon>Stramenopiles</taxon>
        <taxon>Ochrophyta</taxon>
        <taxon>Bacillariophyta</taxon>
        <taxon>Coscinodiscophyceae</taxon>
        <taxon>Thalassiosirophycidae</taxon>
        <taxon>Thalassiosirales</taxon>
        <taxon>Thalassiosiraceae</taxon>
        <taxon>Thalassiosira</taxon>
    </lineage>
</organism>
<evidence type="ECO:0000313" key="2">
    <source>
        <dbReference type="EMBL" id="EJK51824.1"/>
    </source>
</evidence>
<comment type="caution">
    <text evidence="2">The sequence shown here is derived from an EMBL/GenBank/DDBJ whole genome shotgun (WGS) entry which is preliminary data.</text>
</comment>
<accession>K0RHR0</accession>
<feature type="region of interest" description="Disordered" evidence="1">
    <location>
        <begin position="110"/>
        <end position="140"/>
    </location>
</feature>
<protein>
    <submittedName>
        <fullName evidence="2">Uncharacterized protein</fullName>
    </submittedName>
</protein>
<keyword evidence="3" id="KW-1185">Reference proteome</keyword>